<dbReference type="PANTHER" id="PTHR21396">
    <property type="entry name" value="39S RIBOSOMAL PROTEIN L43"/>
    <property type="match status" value="1"/>
</dbReference>
<dbReference type="AlphaFoldDB" id="A0A2J6RSH0"/>
<organism evidence="8 9">
    <name type="scientific">Hyaloscypha variabilis (strain UAMH 11265 / GT02V1 / F)</name>
    <name type="common">Meliniomyces variabilis</name>
    <dbReference type="NCBI Taxonomy" id="1149755"/>
    <lineage>
        <taxon>Eukaryota</taxon>
        <taxon>Fungi</taxon>
        <taxon>Dikarya</taxon>
        <taxon>Ascomycota</taxon>
        <taxon>Pezizomycotina</taxon>
        <taxon>Leotiomycetes</taxon>
        <taxon>Helotiales</taxon>
        <taxon>Hyaloscyphaceae</taxon>
        <taxon>Hyaloscypha</taxon>
        <taxon>Hyaloscypha variabilis</taxon>
    </lineage>
</organism>
<evidence type="ECO:0000256" key="3">
    <source>
        <dbReference type="ARBA" id="ARBA00022980"/>
    </source>
</evidence>
<accession>A0A2J6RSH0</accession>
<evidence type="ECO:0000256" key="4">
    <source>
        <dbReference type="ARBA" id="ARBA00023128"/>
    </source>
</evidence>
<evidence type="ECO:0000259" key="7">
    <source>
        <dbReference type="SMART" id="SM00916"/>
    </source>
</evidence>
<dbReference type="Proteomes" id="UP000235786">
    <property type="component" value="Unassembled WGS sequence"/>
</dbReference>
<name>A0A2J6RSH0_HYAVF</name>
<dbReference type="InterPro" id="IPR036249">
    <property type="entry name" value="Thioredoxin-like_sf"/>
</dbReference>
<dbReference type="SUPFAM" id="SSF52833">
    <property type="entry name" value="Thioredoxin-like"/>
    <property type="match status" value="1"/>
</dbReference>
<dbReference type="PANTHER" id="PTHR21396:SF2">
    <property type="entry name" value="LARGE RIBOSOMAL SUBUNIT PROTEIN ML43"/>
    <property type="match status" value="1"/>
</dbReference>
<dbReference type="Pfam" id="PF05047">
    <property type="entry name" value="L51_S25_CI-B8"/>
    <property type="match status" value="1"/>
</dbReference>
<comment type="similarity">
    <text evidence="2">Belongs to the mitochondrion-specific ribosomal protein mL43 family.</text>
</comment>
<evidence type="ECO:0000313" key="9">
    <source>
        <dbReference type="Proteomes" id="UP000235786"/>
    </source>
</evidence>
<protein>
    <recommendedName>
        <fullName evidence="6">Large ribosomal subunit protein mL43</fullName>
    </recommendedName>
</protein>
<dbReference type="InterPro" id="IPR007741">
    <property type="entry name" value="Ribosomal_mL43/mS25/NADH_DH"/>
</dbReference>
<evidence type="ECO:0000256" key="2">
    <source>
        <dbReference type="ARBA" id="ARBA00006073"/>
    </source>
</evidence>
<sequence length="137" mass="15363">MTVRGLQKVTVSQNGVGAFILQCHKLSFHYCDWAGSSRGMNSFLRNSLQKFAVANPQIEIEVSPRPRRHPVIIGYYIGGRQKAICVRNLQKEQIMQKAELLRDASGEKLKRVTKPVKSIKESVRGVWSPYHGGGITV</sequence>
<dbReference type="SMART" id="SM00916">
    <property type="entry name" value="L51_S25_CI-B8"/>
    <property type="match status" value="1"/>
</dbReference>
<dbReference type="GO" id="GO:0003735">
    <property type="term" value="F:structural constituent of ribosome"/>
    <property type="evidence" value="ECO:0007669"/>
    <property type="project" value="InterPro"/>
</dbReference>
<gene>
    <name evidence="8" type="ORF">L207DRAFT_457962</name>
</gene>
<proteinExistence type="inferred from homology"/>
<dbReference type="FunFam" id="3.40.30.10:FF:000173">
    <property type="entry name" value="Mitochondrial 54S ribosomal protein"/>
    <property type="match status" value="1"/>
</dbReference>
<dbReference type="GO" id="GO:0032543">
    <property type="term" value="P:mitochondrial translation"/>
    <property type="evidence" value="ECO:0007669"/>
    <property type="project" value="InterPro"/>
</dbReference>
<keyword evidence="4" id="KW-0496">Mitochondrion</keyword>
<keyword evidence="5" id="KW-0687">Ribonucleoprotein</keyword>
<keyword evidence="9" id="KW-1185">Reference proteome</keyword>
<evidence type="ECO:0000256" key="1">
    <source>
        <dbReference type="ARBA" id="ARBA00004173"/>
    </source>
</evidence>
<dbReference type="EMBL" id="KZ613944">
    <property type="protein sequence ID" value="PMD41469.1"/>
    <property type="molecule type" value="Genomic_DNA"/>
</dbReference>
<dbReference type="STRING" id="1149755.A0A2J6RSH0"/>
<evidence type="ECO:0000313" key="8">
    <source>
        <dbReference type="EMBL" id="PMD41469.1"/>
    </source>
</evidence>
<reference evidence="8 9" key="1">
    <citation type="submission" date="2016-04" db="EMBL/GenBank/DDBJ databases">
        <title>A degradative enzymes factory behind the ericoid mycorrhizal symbiosis.</title>
        <authorList>
            <consortium name="DOE Joint Genome Institute"/>
            <person name="Martino E."/>
            <person name="Morin E."/>
            <person name="Grelet G."/>
            <person name="Kuo A."/>
            <person name="Kohler A."/>
            <person name="Daghino S."/>
            <person name="Barry K."/>
            <person name="Choi C."/>
            <person name="Cichocki N."/>
            <person name="Clum A."/>
            <person name="Copeland A."/>
            <person name="Hainaut M."/>
            <person name="Haridas S."/>
            <person name="Labutti K."/>
            <person name="Lindquist E."/>
            <person name="Lipzen A."/>
            <person name="Khouja H.-R."/>
            <person name="Murat C."/>
            <person name="Ohm R."/>
            <person name="Olson A."/>
            <person name="Spatafora J."/>
            <person name="Veneault-Fourrey C."/>
            <person name="Henrissat B."/>
            <person name="Grigoriev I."/>
            <person name="Martin F."/>
            <person name="Perotto S."/>
        </authorList>
    </citation>
    <scope>NUCLEOTIDE SEQUENCE [LARGE SCALE GENOMIC DNA]</scope>
    <source>
        <strain evidence="8 9">F</strain>
    </source>
</reference>
<keyword evidence="3 8" id="KW-0689">Ribosomal protein</keyword>
<dbReference type="GO" id="GO:0005762">
    <property type="term" value="C:mitochondrial large ribosomal subunit"/>
    <property type="evidence" value="ECO:0007669"/>
    <property type="project" value="TreeGrafter"/>
</dbReference>
<comment type="subcellular location">
    <subcellularLocation>
        <location evidence="1">Mitochondrion</location>
    </subcellularLocation>
</comment>
<evidence type="ECO:0000256" key="5">
    <source>
        <dbReference type="ARBA" id="ARBA00023274"/>
    </source>
</evidence>
<dbReference type="Gene3D" id="3.40.30.10">
    <property type="entry name" value="Glutaredoxin"/>
    <property type="match status" value="1"/>
</dbReference>
<evidence type="ECO:0000256" key="6">
    <source>
        <dbReference type="ARBA" id="ARBA00035188"/>
    </source>
</evidence>
<dbReference type="InterPro" id="IPR039927">
    <property type="entry name" value="Ribosomal_mL43"/>
</dbReference>
<dbReference type="OrthoDB" id="88at2759"/>
<feature type="domain" description="Ribosomal protein/NADH dehydrogenase" evidence="7">
    <location>
        <begin position="32"/>
        <end position="105"/>
    </location>
</feature>